<keyword evidence="12" id="KW-1185">Reference proteome</keyword>
<dbReference type="eggNOG" id="COG0462">
    <property type="taxonomic scope" value="Bacteria"/>
</dbReference>
<dbReference type="UniPathway" id="UPA00087">
    <property type="reaction ID" value="UER00172"/>
</dbReference>
<dbReference type="NCBIfam" id="NF002320">
    <property type="entry name" value="PRK01259.1"/>
    <property type="match status" value="1"/>
</dbReference>
<dbReference type="HAMAP" id="MF_00583_B">
    <property type="entry name" value="RibP_PPkinase_B"/>
    <property type="match status" value="1"/>
</dbReference>
<keyword evidence="7 9" id="KW-0460">Magnesium</keyword>
<dbReference type="GO" id="GO:0005524">
    <property type="term" value="F:ATP binding"/>
    <property type="evidence" value="ECO:0007669"/>
    <property type="project" value="UniProtKB-KW"/>
</dbReference>
<dbReference type="GeneID" id="93094203"/>
<dbReference type="CDD" id="cd06223">
    <property type="entry name" value="PRTases_typeI"/>
    <property type="match status" value="1"/>
</dbReference>
<keyword evidence="9" id="KW-0963">Cytoplasm</keyword>
<dbReference type="SMART" id="SM01400">
    <property type="entry name" value="Pribosyltran_N"/>
    <property type="match status" value="1"/>
</dbReference>
<dbReference type="AlphaFoldDB" id="A0A087BS75"/>
<dbReference type="InterPro" id="IPR037515">
    <property type="entry name" value="Rib-P_diPkinase_bac"/>
</dbReference>
<comment type="cofactor">
    <cofactor evidence="9">
        <name>Mg(2+)</name>
        <dbReference type="ChEBI" id="CHEBI:18420"/>
    </cofactor>
    <text evidence="9">Binds 2 Mg(2+) ions per subunit.</text>
</comment>
<dbReference type="Proteomes" id="UP000029082">
    <property type="component" value="Unassembled WGS sequence"/>
</dbReference>
<reference evidence="11 12" key="1">
    <citation type="submission" date="2014-03" db="EMBL/GenBank/DDBJ databases">
        <title>Genomics of Bifidobacteria.</title>
        <authorList>
            <person name="Ventura M."/>
            <person name="Milani C."/>
            <person name="Lugli G.A."/>
        </authorList>
    </citation>
    <scope>NUCLEOTIDE SEQUENCE [LARGE SCALE GENOMIC DNA]</scope>
    <source>
        <strain evidence="11 12">DSM 21395</strain>
    </source>
</reference>
<organism evidence="11 12">
    <name type="scientific">Bifidobacterium mongoliense DSM 21395</name>
    <dbReference type="NCBI Taxonomy" id="1437603"/>
    <lineage>
        <taxon>Bacteria</taxon>
        <taxon>Bacillati</taxon>
        <taxon>Actinomycetota</taxon>
        <taxon>Actinomycetes</taxon>
        <taxon>Bifidobacteriales</taxon>
        <taxon>Bifidobacteriaceae</taxon>
        <taxon>Bifidobacterium</taxon>
    </lineage>
</organism>
<dbReference type="InterPro" id="IPR029057">
    <property type="entry name" value="PRTase-like"/>
</dbReference>
<keyword evidence="2 9" id="KW-0479">Metal-binding</keyword>
<dbReference type="SUPFAM" id="SSF53271">
    <property type="entry name" value="PRTase-like"/>
    <property type="match status" value="1"/>
</dbReference>
<dbReference type="Pfam" id="PF13793">
    <property type="entry name" value="Pribosyltran_N"/>
    <property type="match status" value="1"/>
</dbReference>
<evidence type="ECO:0000256" key="5">
    <source>
        <dbReference type="ARBA" id="ARBA00022777"/>
    </source>
</evidence>
<feature type="binding site" evidence="9">
    <location>
        <begin position="106"/>
        <end position="107"/>
    </location>
    <ligand>
        <name>ATP</name>
        <dbReference type="ChEBI" id="CHEBI:30616"/>
    </ligand>
</feature>
<evidence type="ECO:0000256" key="9">
    <source>
        <dbReference type="HAMAP-Rule" id="MF_00583"/>
    </source>
</evidence>
<evidence type="ECO:0000256" key="3">
    <source>
        <dbReference type="ARBA" id="ARBA00022727"/>
    </source>
</evidence>
<comment type="subcellular location">
    <subcellularLocation>
        <location evidence="9">Cytoplasm</location>
    </subcellularLocation>
</comment>
<evidence type="ECO:0000256" key="8">
    <source>
        <dbReference type="ARBA" id="ARBA00049535"/>
    </source>
</evidence>
<dbReference type="InterPro" id="IPR000836">
    <property type="entry name" value="PRTase_dom"/>
</dbReference>
<evidence type="ECO:0000256" key="6">
    <source>
        <dbReference type="ARBA" id="ARBA00022840"/>
    </source>
</evidence>
<dbReference type="GO" id="GO:0000287">
    <property type="term" value="F:magnesium ion binding"/>
    <property type="evidence" value="ECO:0007669"/>
    <property type="project" value="UniProtKB-UniRule"/>
</dbReference>
<dbReference type="PANTHER" id="PTHR10210">
    <property type="entry name" value="RIBOSE-PHOSPHATE DIPHOSPHOKINASE FAMILY MEMBER"/>
    <property type="match status" value="1"/>
</dbReference>
<dbReference type="GO" id="GO:0016301">
    <property type="term" value="F:kinase activity"/>
    <property type="evidence" value="ECO:0007669"/>
    <property type="project" value="UniProtKB-KW"/>
</dbReference>
<dbReference type="FunFam" id="3.40.50.2020:FF:000007">
    <property type="entry name" value="Ribose-phosphate pyrophosphokinase"/>
    <property type="match status" value="1"/>
</dbReference>
<dbReference type="Pfam" id="PF14572">
    <property type="entry name" value="Pribosyl_synth"/>
    <property type="match status" value="1"/>
</dbReference>
<dbReference type="PANTHER" id="PTHR10210:SF41">
    <property type="entry name" value="RIBOSE-PHOSPHATE PYROPHOSPHOKINASE 1, CHLOROPLASTIC"/>
    <property type="match status" value="1"/>
</dbReference>
<dbReference type="GO" id="GO:0006015">
    <property type="term" value="P:5-phosphoribose 1-diphosphate biosynthetic process"/>
    <property type="evidence" value="ECO:0007669"/>
    <property type="project" value="UniProtKB-UniRule"/>
</dbReference>
<dbReference type="PROSITE" id="PS00114">
    <property type="entry name" value="PRPP_SYNTHASE"/>
    <property type="match status" value="1"/>
</dbReference>
<evidence type="ECO:0000256" key="2">
    <source>
        <dbReference type="ARBA" id="ARBA00022723"/>
    </source>
</evidence>
<dbReference type="InterPro" id="IPR029099">
    <property type="entry name" value="Pribosyltran_N"/>
</dbReference>
<dbReference type="RefSeq" id="WP_033512045.1">
    <property type="nucleotide sequence ID" value="NZ_JDUO01000003.1"/>
</dbReference>
<evidence type="ECO:0000256" key="4">
    <source>
        <dbReference type="ARBA" id="ARBA00022741"/>
    </source>
</evidence>
<evidence type="ECO:0000256" key="7">
    <source>
        <dbReference type="ARBA" id="ARBA00022842"/>
    </source>
</evidence>
<proteinExistence type="inferred from homology"/>
<keyword evidence="6 9" id="KW-0067">ATP-binding</keyword>
<dbReference type="NCBIfam" id="TIGR01251">
    <property type="entry name" value="ribP_PPkin"/>
    <property type="match status" value="1"/>
</dbReference>
<name>A0A087BS75_9BIFI</name>
<keyword evidence="1 9" id="KW-0808">Transferase</keyword>
<feature type="domain" description="Ribose-phosphate pyrophosphokinase N-terminal" evidence="10">
    <location>
        <begin position="15"/>
        <end position="130"/>
    </location>
</feature>
<evidence type="ECO:0000313" key="11">
    <source>
        <dbReference type="EMBL" id="KFI73875.1"/>
    </source>
</evidence>
<evidence type="ECO:0000259" key="10">
    <source>
        <dbReference type="Pfam" id="PF13793"/>
    </source>
</evidence>
<feature type="binding site" evidence="9">
    <location>
        <position position="182"/>
    </location>
    <ligand>
        <name>Mg(2+)</name>
        <dbReference type="ChEBI" id="CHEBI:18420"/>
    </ligand>
</feature>
<keyword evidence="4 9" id="KW-0547">Nucleotide-binding</keyword>
<dbReference type="GO" id="GO:0002189">
    <property type="term" value="C:ribose phosphate diphosphokinase complex"/>
    <property type="evidence" value="ECO:0007669"/>
    <property type="project" value="TreeGrafter"/>
</dbReference>
<protein>
    <recommendedName>
        <fullName evidence="9">Ribose-phosphate pyrophosphokinase</fullName>
        <shortName evidence="9">RPPK</shortName>
        <ecNumber evidence="9">2.7.6.1</ecNumber>
    </recommendedName>
    <alternativeName>
        <fullName evidence="9">5-phospho-D-ribosyl alpha-1-diphosphate synthase</fullName>
    </alternativeName>
    <alternativeName>
        <fullName evidence="9">Phosphoribosyl diphosphate synthase</fullName>
    </alternativeName>
    <alternativeName>
        <fullName evidence="9">Phosphoribosyl pyrophosphate synthase</fullName>
        <shortName evidence="9">P-Rib-PP synthase</shortName>
        <shortName evidence="9">PRPP synthase</shortName>
        <shortName evidence="9">PRPPase</shortName>
    </alternativeName>
</protein>
<dbReference type="Gene3D" id="3.40.50.2020">
    <property type="match status" value="2"/>
</dbReference>
<comment type="function">
    <text evidence="9">Involved in the biosynthesis of the central metabolite phospho-alpha-D-ribosyl-1-pyrophosphate (PRPP) via the transfer of pyrophosphoryl group from ATP to 1-hydroxyl of ribose-5-phosphate (Rib-5-P).</text>
</comment>
<comment type="catalytic activity">
    <reaction evidence="8 9">
        <text>D-ribose 5-phosphate + ATP = 5-phospho-alpha-D-ribose 1-diphosphate + AMP + H(+)</text>
        <dbReference type="Rhea" id="RHEA:15609"/>
        <dbReference type="ChEBI" id="CHEBI:15378"/>
        <dbReference type="ChEBI" id="CHEBI:30616"/>
        <dbReference type="ChEBI" id="CHEBI:58017"/>
        <dbReference type="ChEBI" id="CHEBI:78346"/>
        <dbReference type="ChEBI" id="CHEBI:456215"/>
        <dbReference type="EC" id="2.7.6.1"/>
    </reaction>
</comment>
<feature type="binding site" evidence="9">
    <location>
        <position position="234"/>
    </location>
    <ligand>
        <name>D-ribose 5-phosphate</name>
        <dbReference type="ChEBI" id="CHEBI:78346"/>
    </ligand>
</feature>
<dbReference type="STRING" id="1437603.GCA_000771525_01079"/>
<dbReference type="EMBL" id="JGZE01000032">
    <property type="protein sequence ID" value="KFI73875.1"/>
    <property type="molecule type" value="Genomic_DNA"/>
</dbReference>
<feature type="binding site" evidence="9">
    <location>
        <begin position="47"/>
        <end position="49"/>
    </location>
    <ligand>
        <name>ATP</name>
        <dbReference type="ChEBI" id="CHEBI:30616"/>
    </ligand>
</feature>
<sequence length="340" mass="36572">MVSAILAGKPDKNLILVTGRVHPKLAADVAAQLGIDILKTTAYDFANGEMYVRYTQSVRGADVFVLQSHADPINKGIMEQLIMIDALKRASARSITAVCPLLGYSRQDKKHLGREPISCRLIFDLLRAAGADRIMSVDLHAAQSQGFFDGPVDHLIAMPVLVDYIRDRFSDHLDNIAVVSPDAGRIRVAEQWAARLGGGPLAFVHKTRDITRPNRAVANRIVGDVSGKDCVLVDDLIDTAGTIAGACTVLRESGAKSVTAVATHGVFSGPAVERLKVCGAREIVVTDTVPIDESKRWDGLTVLSIAPLLASAIRAVFEDGSVAELFDTYPEHHGQGFLFA</sequence>
<keyword evidence="3 9" id="KW-0545">Nucleotide biosynthesis</keyword>
<feature type="binding site" evidence="9">
    <location>
        <position position="208"/>
    </location>
    <ligand>
        <name>D-ribose 5-phosphate</name>
        <dbReference type="ChEBI" id="CHEBI:78346"/>
    </ligand>
</feature>
<keyword evidence="5 9" id="KW-0418">Kinase</keyword>
<dbReference type="InterPro" id="IPR000842">
    <property type="entry name" value="PRib_PP_synth_CS"/>
</dbReference>
<accession>A0A087BS75</accession>
<dbReference type="OrthoDB" id="9777067at2"/>
<dbReference type="EC" id="2.7.6.1" evidence="9"/>
<comment type="pathway">
    <text evidence="9">Metabolic intermediate biosynthesis; 5-phospho-alpha-D-ribose 1-diphosphate biosynthesis; 5-phospho-alpha-D-ribose 1-diphosphate from D-ribose 5-phosphate (route I): step 1/1.</text>
</comment>
<comment type="subunit">
    <text evidence="9">Homohexamer.</text>
</comment>
<dbReference type="InterPro" id="IPR005946">
    <property type="entry name" value="Rib-P_diPkinase"/>
</dbReference>
<evidence type="ECO:0000256" key="1">
    <source>
        <dbReference type="ARBA" id="ARBA00022679"/>
    </source>
</evidence>
<feature type="active site" evidence="9">
    <location>
        <position position="206"/>
    </location>
</feature>
<gene>
    <name evidence="9" type="primary">prs</name>
    <name evidence="11" type="ORF">BMON_1769</name>
</gene>
<dbReference type="GO" id="GO:0006164">
    <property type="term" value="P:purine nucleotide biosynthetic process"/>
    <property type="evidence" value="ECO:0007669"/>
    <property type="project" value="TreeGrafter"/>
</dbReference>
<feature type="binding site" evidence="9">
    <location>
        <begin position="238"/>
        <end position="242"/>
    </location>
    <ligand>
        <name>D-ribose 5-phosphate</name>
        <dbReference type="ChEBI" id="CHEBI:78346"/>
    </ligand>
</feature>
<comment type="caution">
    <text evidence="11">The sequence shown here is derived from an EMBL/GenBank/DDBJ whole genome shotgun (WGS) entry which is preliminary data.</text>
</comment>
<dbReference type="GO" id="GO:0005737">
    <property type="term" value="C:cytoplasm"/>
    <property type="evidence" value="ECO:0007669"/>
    <property type="project" value="UniProtKB-SubCell"/>
</dbReference>
<dbReference type="GO" id="GO:0009156">
    <property type="term" value="P:ribonucleoside monophosphate biosynthetic process"/>
    <property type="evidence" value="ECO:0007669"/>
    <property type="project" value="InterPro"/>
</dbReference>
<dbReference type="GO" id="GO:0004749">
    <property type="term" value="F:ribose phosphate diphosphokinase activity"/>
    <property type="evidence" value="ECO:0007669"/>
    <property type="project" value="UniProtKB-UniRule"/>
</dbReference>
<comment type="similarity">
    <text evidence="9">Belongs to the ribose-phosphate pyrophosphokinase family. Class I subfamily.</text>
</comment>
<dbReference type="NCBIfam" id="NF002844">
    <property type="entry name" value="PRK03092.1"/>
    <property type="match status" value="1"/>
</dbReference>
<feature type="binding site" evidence="9">
    <location>
        <position position="140"/>
    </location>
    <ligand>
        <name>Mg(2+)</name>
        <dbReference type="ChEBI" id="CHEBI:18420"/>
    </ligand>
</feature>
<evidence type="ECO:0000313" key="12">
    <source>
        <dbReference type="Proteomes" id="UP000029082"/>
    </source>
</evidence>